<dbReference type="InterPro" id="IPR016181">
    <property type="entry name" value="Acyl_CoA_acyltransferase"/>
</dbReference>
<dbReference type="Proteomes" id="UP001335183">
    <property type="component" value="Chromosome"/>
</dbReference>
<dbReference type="GO" id="GO:0016746">
    <property type="term" value="F:acyltransferase activity"/>
    <property type="evidence" value="ECO:0007669"/>
    <property type="project" value="UniProtKB-KW"/>
</dbReference>
<dbReference type="RefSeq" id="WP_338446169.1">
    <property type="nucleotide sequence ID" value="NZ_CP144918.1"/>
</dbReference>
<dbReference type="SUPFAM" id="SSF55729">
    <property type="entry name" value="Acyl-CoA N-acyltransferases (Nat)"/>
    <property type="match status" value="1"/>
</dbReference>
<dbReference type="EC" id="2.3.1.-" evidence="3"/>
<organism evidence="3 4">
    <name type="scientific">Pelagerythrobacter marensis</name>
    <dbReference type="NCBI Taxonomy" id="543877"/>
    <lineage>
        <taxon>Bacteria</taxon>
        <taxon>Pseudomonadati</taxon>
        <taxon>Pseudomonadota</taxon>
        <taxon>Alphaproteobacteria</taxon>
        <taxon>Sphingomonadales</taxon>
        <taxon>Erythrobacteraceae</taxon>
        <taxon>Pelagerythrobacter</taxon>
    </lineage>
</organism>
<dbReference type="Pfam" id="PF13480">
    <property type="entry name" value="Acetyltransf_6"/>
    <property type="match status" value="1"/>
</dbReference>
<feature type="domain" description="BioF2-like acetyltransferase" evidence="2">
    <location>
        <begin position="203"/>
        <end position="344"/>
    </location>
</feature>
<evidence type="ECO:0000313" key="3">
    <source>
        <dbReference type="EMBL" id="WWA47278.1"/>
    </source>
</evidence>
<keyword evidence="3" id="KW-0012">Acyltransferase</keyword>
<keyword evidence="4" id="KW-1185">Reference proteome</keyword>
<name>A0ABZ2D2J6_9SPHN</name>
<evidence type="ECO:0000256" key="1">
    <source>
        <dbReference type="SAM" id="MobiDB-lite"/>
    </source>
</evidence>
<evidence type="ECO:0000259" key="2">
    <source>
        <dbReference type="Pfam" id="PF13480"/>
    </source>
</evidence>
<evidence type="ECO:0000313" key="4">
    <source>
        <dbReference type="Proteomes" id="UP001335183"/>
    </source>
</evidence>
<accession>A0ABZ2D2J6</accession>
<proteinExistence type="predicted"/>
<gene>
    <name evidence="3" type="ORF">V5F89_13610</name>
</gene>
<keyword evidence="3" id="KW-0808">Transferase</keyword>
<reference evidence="3 4" key="1">
    <citation type="submission" date="2024-02" db="EMBL/GenBank/DDBJ databases">
        <title>The whole genome sequence of five bacterial samples isolated from Abu Dhabi Sabkha-shore region.</title>
        <authorList>
            <person name="Sudalaimuthuasari N."/>
            <person name="Sarfraz B."/>
            <person name="Tuyisabe J.D."/>
            <person name="Mugisha Ntwali L.D.M."/>
            <person name="Ali A.I.A.A."/>
            <person name="Almansoori S.Z.A."/>
            <person name="Alajami H.S.A."/>
            <person name="Almeqbaali A.A.S."/>
            <person name="Kundu B."/>
            <person name="Saeed E.E."/>
            <person name="Sukumarinath V."/>
            <person name="Mishra A.K."/>
            <person name="Hazzouri K.M."/>
            <person name="Almaskari R."/>
            <person name="Sharma A.K."/>
            <person name="Amiri K.M.A."/>
        </authorList>
    </citation>
    <scope>NUCLEOTIDE SEQUENCE [LARGE SCALE GENOMIC DNA]</scope>
    <source>
        <strain evidence="4">kcgeb_sd</strain>
    </source>
</reference>
<sequence>MVSASLERQHPSAVPGRANRTDSSGTVFAAVDRRDLESAIALAEWDDLARDTGEPNPFYEHWSLLPALDAFGERAACTLMVLRCEGRLCGLIPLARAAGYYGYPLPHLANWSHDNLFVGNPLVRRGYEERFWRELLDHADAAPGGALFLHLDRLAEDGPLFAALARIVGEQGRAWAVVQREERAMLQSDLSPQAYFERALNGKKRKELRRQDKRLADEGTRGFERRDDEAGLDRWIEQFLALEKAGWKGRNGSALADDPRTRGWFVQTMRGAAAHGRLERLSLTLDGAPIAMLANFIAPPGAFSFKTAYDERFARYSPGVLLQRENLDLLTRDGIAWCDSCAAADHPMIERIWREKRAMVRVNLAIGGKLRRTVFRQVLRAELARQSRSR</sequence>
<feature type="region of interest" description="Disordered" evidence="1">
    <location>
        <begin position="1"/>
        <end position="22"/>
    </location>
</feature>
<protein>
    <submittedName>
        <fullName evidence="3">GNAT family N-acetyltransferase</fullName>
        <ecNumber evidence="3">2.3.1.-</ecNumber>
    </submittedName>
</protein>
<dbReference type="InterPro" id="IPR038740">
    <property type="entry name" value="BioF2-like_GNAT_dom"/>
</dbReference>
<dbReference type="EMBL" id="CP144918">
    <property type="protein sequence ID" value="WWA47278.1"/>
    <property type="molecule type" value="Genomic_DNA"/>
</dbReference>